<reference evidence="3" key="1">
    <citation type="journal article" date="2019" name="Int. J. Syst. Evol. Microbiol.">
        <title>The Global Catalogue of Microorganisms (GCM) 10K type strain sequencing project: providing services to taxonomists for standard genome sequencing and annotation.</title>
        <authorList>
            <consortium name="The Broad Institute Genomics Platform"/>
            <consortium name="The Broad Institute Genome Sequencing Center for Infectious Disease"/>
            <person name="Wu L."/>
            <person name="Ma J."/>
        </authorList>
    </citation>
    <scope>NUCLEOTIDE SEQUENCE [LARGE SCALE GENOMIC DNA]</scope>
    <source>
        <strain evidence="3">JCM 16702</strain>
    </source>
</reference>
<name>A0ABP7WZN0_9ACTN</name>
<keyword evidence="3" id="KW-1185">Reference proteome</keyword>
<comment type="caution">
    <text evidence="2">The sequence shown here is derived from an EMBL/GenBank/DDBJ whole genome shotgun (WGS) entry which is preliminary data.</text>
</comment>
<evidence type="ECO:0000313" key="2">
    <source>
        <dbReference type="EMBL" id="GAA4100974.1"/>
    </source>
</evidence>
<evidence type="ECO:0008006" key="4">
    <source>
        <dbReference type="Google" id="ProtNLM"/>
    </source>
</evidence>
<evidence type="ECO:0000313" key="3">
    <source>
        <dbReference type="Proteomes" id="UP001500683"/>
    </source>
</evidence>
<sequence>MEGTWQMITYELNHECLSGDHALCATETYDVMRDGRFIGEVTYWIHLRVWTNDRRTDPSVGGYPTRDDAAESL</sequence>
<accession>A0ABP7WZN0</accession>
<gene>
    <name evidence="2" type="ORF">GCM10022214_78100</name>
</gene>
<proteinExistence type="predicted"/>
<feature type="region of interest" description="Disordered" evidence="1">
    <location>
        <begin position="54"/>
        <end position="73"/>
    </location>
</feature>
<protein>
    <recommendedName>
        <fullName evidence="4">Lipocalin-like domain-containing protein</fullName>
    </recommendedName>
</protein>
<evidence type="ECO:0000256" key="1">
    <source>
        <dbReference type="SAM" id="MobiDB-lite"/>
    </source>
</evidence>
<organism evidence="2 3">
    <name type="scientific">Actinomadura miaoliensis</name>
    <dbReference type="NCBI Taxonomy" id="430685"/>
    <lineage>
        <taxon>Bacteria</taxon>
        <taxon>Bacillati</taxon>
        <taxon>Actinomycetota</taxon>
        <taxon>Actinomycetes</taxon>
        <taxon>Streptosporangiales</taxon>
        <taxon>Thermomonosporaceae</taxon>
        <taxon>Actinomadura</taxon>
    </lineage>
</organism>
<dbReference type="EMBL" id="BAAAZG010000061">
    <property type="protein sequence ID" value="GAA4100974.1"/>
    <property type="molecule type" value="Genomic_DNA"/>
</dbReference>
<dbReference type="Proteomes" id="UP001500683">
    <property type="component" value="Unassembled WGS sequence"/>
</dbReference>